<evidence type="ECO:0000256" key="4">
    <source>
        <dbReference type="ARBA" id="ARBA00023163"/>
    </source>
</evidence>
<evidence type="ECO:0000256" key="2">
    <source>
        <dbReference type="ARBA" id="ARBA00023015"/>
    </source>
</evidence>
<dbReference type="InterPro" id="IPR007219">
    <property type="entry name" value="XnlR_reg_dom"/>
</dbReference>
<organism evidence="8 9">
    <name type="scientific">Cryomyces minteri</name>
    <dbReference type="NCBI Taxonomy" id="331657"/>
    <lineage>
        <taxon>Eukaryota</taxon>
        <taxon>Fungi</taxon>
        <taxon>Dikarya</taxon>
        <taxon>Ascomycota</taxon>
        <taxon>Pezizomycotina</taxon>
        <taxon>Dothideomycetes</taxon>
        <taxon>Dothideomycetes incertae sedis</taxon>
        <taxon>Cryomyces</taxon>
    </lineage>
</organism>
<protein>
    <recommendedName>
        <fullName evidence="7">Xylanolytic transcriptional activator regulatory domain-containing protein</fullName>
    </recommendedName>
</protein>
<keyword evidence="3" id="KW-0238">DNA-binding</keyword>
<feature type="region of interest" description="Disordered" evidence="6">
    <location>
        <begin position="62"/>
        <end position="103"/>
    </location>
</feature>
<keyword evidence="9" id="KW-1185">Reference proteome</keyword>
<dbReference type="AlphaFoldDB" id="A0A4U0XXC4"/>
<dbReference type="CDD" id="cd12148">
    <property type="entry name" value="fungal_TF_MHR"/>
    <property type="match status" value="1"/>
</dbReference>
<dbReference type="GO" id="GO:0006351">
    <property type="term" value="P:DNA-templated transcription"/>
    <property type="evidence" value="ECO:0007669"/>
    <property type="project" value="InterPro"/>
</dbReference>
<proteinExistence type="predicted"/>
<feature type="domain" description="Xylanolytic transcriptional activator regulatory" evidence="7">
    <location>
        <begin position="239"/>
        <end position="314"/>
    </location>
</feature>
<evidence type="ECO:0000313" key="9">
    <source>
        <dbReference type="Proteomes" id="UP000308768"/>
    </source>
</evidence>
<reference evidence="8 9" key="1">
    <citation type="submission" date="2017-03" db="EMBL/GenBank/DDBJ databases">
        <title>Genomes of endolithic fungi from Antarctica.</title>
        <authorList>
            <person name="Coleine C."/>
            <person name="Masonjones S."/>
            <person name="Stajich J.E."/>
        </authorList>
    </citation>
    <scope>NUCLEOTIDE SEQUENCE [LARGE SCALE GENOMIC DNA]</scope>
    <source>
        <strain evidence="8 9">CCFEE 5187</strain>
    </source>
</reference>
<dbReference type="Pfam" id="PF04082">
    <property type="entry name" value="Fungal_trans"/>
    <property type="match status" value="1"/>
</dbReference>
<feature type="region of interest" description="Disordered" evidence="6">
    <location>
        <begin position="530"/>
        <end position="550"/>
    </location>
</feature>
<gene>
    <name evidence="8" type="ORF">B0A49_00559</name>
</gene>
<dbReference type="Proteomes" id="UP000308768">
    <property type="component" value="Unassembled WGS sequence"/>
</dbReference>
<sequence length="591" mass="66130">MENKSIAVQSALTKILHTLQLPPLDSFGGSGNGDAVALSANHVPPTQPECDQQPGVRFLLELSSPDNPSEPRRQSQTAAAGMAMTRENSQEVESNESSHGLVSAPMGTLFEVTKLRNLRSNPQEVTHRSTTDDLISSGQIKPEQAEMLFRYFDRSLNHYLWGGLALVHDNLASLRASSSLLLTAILTVTALHIPGMESVFDVCYAEFVSLVCESMLDRYHTLDGIRGLCIGAFWLSDLSWKLSGHAVRIATELGLHQSYAKVIKGSSEHFQGARLWYLLYVCDHHFSIAYNRPPVIHEDATIIDHERFLRLPGIGQADLRLHSQIAIFVILTRMYHTFGPDIEQRLTDGDLNRVRRFNLDLDTWRVNWEPKLASSPHVSAYPAKGVGLHYHYAKFQLNSLSLRGCQPSPSFELSTERREFANTAISCAETILRMVLDEPDIRNALVGVPLYLHTMITYATVFLLKVRRKWKTTQLGTDLALIQDLLTRVIVLLRDAKASERHLTYHIAAGLTKMLDRFVAWEHHDLSTGAGTVQADQSGPSQQYQPVPPASRYGIDPEYGQMAMYGDPMQLYGENYFPFGFFDVLSSALPE</sequence>
<keyword evidence="2" id="KW-0805">Transcription regulation</keyword>
<evidence type="ECO:0000313" key="8">
    <source>
        <dbReference type="EMBL" id="TKA81507.1"/>
    </source>
</evidence>
<dbReference type="EMBL" id="NAJN01000022">
    <property type="protein sequence ID" value="TKA81507.1"/>
    <property type="molecule type" value="Genomic_DNA"/>
</dbReference>
<accession>A0A4U0XXC4</accession>
<dbReference type="PANTHER" id="PTHR31845:SF17">
    <property type="entry name" value="ZN(II)2CYS6 TRANSCRIPTION FACTOR (EUROFUNG)"/>
    <property type="match status" value="1"/>
</dbReference>
<dbReference type="PANTHER" id="PTHR31845">
    <property type="entry name" value="FINGER DOMAIN PROTEIN, PUTATIVE-RELATED"/>
    <property type="match status" value="1"/>
</dbReference>
<evidence type="ECO:0000259" key="7">
    <source>
        <dbReference type="SMART" id="SM00906"/>
    </source>
</evidence>
<dbReference type="GO" id="GO:0005634">
    <property type="term" value="C:nucleus"/>
    <property type="evidence" value="ECO:0007669"/>
    <property type="project" value="UniProtKB-SubCell"/>
</dbReference>
<feature type="compositionally biased region" description="Polar residues" evidence="6">
    <location>
        <begin position="530"/>
        <end position="545"/>
    </location>
</feature>
<keyword evidence="4" id="KW-0804">Transcription</keyword>
<name>A0A4U0XXC4_9PEZI</name>
<evidence type="ECO:0000256" key="1">
    <source>
        <dbReference type="ARBA" id="ARBA00004123"/>
    </source>
</evidence>
<comment type="subcellular location">
    <subcellularLocation>
        <location evidence="1">Nucleus</location>
    </subcellularLocation>
</comment>
<evidence type="ECO:0000256" key="5">
    <source>
        <dbReference type="ARBA" id="ARBA00023242"/>
    </source>
</evidence>
<comment type="caution">
    <text evidence="8">The sequence shown here is derived from an EMBL/GenBank/DDBJ whole genome shotgun (WGS) entry which is preliminary data.</text>
</comment>
<dbReference type="GO" id="GO:0000976">
    <property type="term" value="F:transcription cis-regulatory region binding"/>
    <property type="evidence" value="ECO:0007669"/>
    <property type="project" value="TreeGrafter"/>
</dbReference>
<keyword evidence="5" id="KW-0539">Nucleus</keyword>
<dbReference type="GO" id="GO:0008270">
    <property type="term" value="F:zinc ion binding"/>
    <property type="evidence" value="ECO:0007669"/>
    <property type="project" value="InterPro"/>
</dbReference>
<evidence type="ECO:0000256" key="6">
    <source>
        <dbReference type="SAM" id="MobiDB-lite"/>
    </source>
</evidence>
<dbReference type="InterPro" id="IPR051089">
    <property type="entry name" value="prtT"/>
</dbReference>
<dbReference type="GO" id="GO:0000981">
    <property type="term" value="F:DNA-binding transcription factor activity, RNA polymerase II-specific"/>
    <property type="evidence" value="ECO:0007669"/>
    <property type="project" value="TreeGrafter"/>
</dbReference>
<dbReference type="OrthoDB" id="4060227at2759"/>
<evidence type="ECO:0000256" key="3">
    <source>
        <dbReference type="ARBA" id="ARBA00023125"/>
    </source>
</evidence>
<dbReference type="STRING" id="331657.A0A4U0XXC4"/>
<dbReference type="SMART" id="SM00906">
    <property type="entry name" value="Fungal_trans"/>
    <property type="match status" value="1"/>
</dbReference>